<evidence type="ECO:0000313" key="4">
    <source>
        <dbReference type="Proteomes" id="UP000317839"/>
    </source>
</evidence>
<dbReference type="OrthoDB" id="5572895at2"/>
<dbReference type="EMBL" id="VIKR01000006">
    <property type="protein sequence ID" value="TQV71508.1"/>
    <property type="molecule type" value="Genomic_DNA"/>
</dbReference>
<feature type="compositionally biased region" description="Gly residues" evidence="2">
    <location>
        <begin position="564"/>
        <end position="589"/>
    </location>
</feature>
<protein>
    <submittedName>
        <fullName evidence="3">Uncharacterized protein</fullName>
    </submittedName>
</protein>
<name>A0A545T2S8_9GAMM</name>
<keyword evidence="4" id="KW-1185">Reference proteome</keyword>
<dbReference type="Proteomes" id="UP000317839">
    <property type="component" value="Unassembled WGS sequence"/>
</dbReference>
<evidence type="ECO:0000256" key="1">
    <source>
        <dbReference type="SAM" id="Coils"/>
    </source>
</evidence>
<comment type="caution">
    <text evidence="3">The sequence shown here is derived from an EMBL/GenBank/DDBJ whole genome shotgun (WGS) entry which is preliminary data.</text>
</comment>
<sequence>MNHIILTEHIASDRKLERLNLFAGRQMGEEEFDRSQAYADRRIEPLLKNKFAGIVSGLEIRSSSNNLEEGVTVSPGIAVAGNGLMLGLYYPLRVTWQTLLEEYLSETNAAKANGVFYLTLRRTEAYVDADPTILPCQRTEFDPTRDATRVVVGTLGLQKLGIEPSIVNSTSQSQIENWVAANNVDATFLNSMKNEVPLGLLAVSENTSDNAEDQPFVVSWFSQPSGNYRSIADSGYHVLLQQVNHAFRRALLGADSRPDAMSLITYLEDNLQLDFLPAAGELPKEIISDIDSLNPSIGWLPGHLGVDMVAIPEDTAVEMVERHLPRRVIDLRVPANDRIRLLLAVDEKDYKDDLLDYPQTDKQLESDMYKYFKRAYLVWSEWITKYNQLYFVVDDDVLEPEDLKVLDLPKKVSRPQLPQDFFEQIIEESETEVGLTESNEYFYPYSEGRPSFPSFYQQWGVVTGSGSNMNVMPPPITEPDEDGLVIKYTIAQHELESLDNQIRATRTRLEKTRDYLLLQRQQLDNQTVSMAALAGGVAGDGSGLQVARWLPFTQLKKIDADASEGGGEGGGGETGGDGTGGDGTGGEGSGTVNQTYTPFIQAITPSYINYASKTAASSSVIQNAIQSTSSSKTTLSKSTSQLLSSNTLKYANSNSNLLFASTLRKTPTILSTLQFNLNNSRLDKIAEAPRQALTKPAFEAKEFRFGTLEHVRPEIQEYKKAHRGMRELITTLVELFDKTEANSLQSTLEAYGTIKALGELELPAPARTQEELEQAAVIIYEELFAISKILTHQIAYMEGRYNRIEALLEGKLRARINKEAEIEKLASLIHKATQELEGIDKRRIEFLGDYGVTQRLTDEDWLDVYHLTQERSRILNHSVKGVYFVRERQTSLSKPLADPLALRYGQSDDIVPGCDWDADPELPEELEDFFDTVLEVPMKDWANLNELEPLIPKPTRLKYIYQIRQTRLADKHARKRVTSQLSPRFNRPIKASLFSVRVQSQSILEQMTRISFPLRVKSAKQRAKEAALVMSLEDLVTGTRGKLQNESQKLIRRLEQAIDCLLAKLNELPPSIRLQWAQLAEDDRIRVRNPAFWPGLERAEKDDFNATRTVAELVEWWFKQMDSKASANGKAAMRNMIRATLIQSALGDPSEILEGQVQVPPRLLGMGEPLRLKLNKPVKRGTILQLMDPSQRVVALLNVEDDDDSGTLAQISKVSIKDARIDTSYRVVASQSTRQLLI</sequence>
<evidence type="ECO:0000313" key="3">
    <source>
        <dbReference type="EMBL" id="TQV71508.1"/>
    </source>
</evidence>
<accession>A0A545T2S8</accession>
<dbReference type="RefSeq" id="WP_142943907.1">
    <property type="nucleotide sequence ID" value="NZ_VIKR01000006.1"/>
</dbReference>
<organism evidence="3 4">
    <name type="scientific">Aliikangiella marina</name>
    <dbReference type="NCBI Taxonomy" id="1712262"/>
    <lineage>
        <taxon>Bacteria</taxon>
        <taxon>Pseudomonadati</taxon>
        <taxon>Pseudomonadota</taxon>
        <taxon>Gammaproteobacteria</taxon>
        <taxon>Oceanospirillales</taxon>
        <taxon>Pleioneaceae</taxon>
        <taxon>Aliikangiella</taxon>
    </lineage>
</organism>
<dbReference type="AlphaFoldDB" id="A0A545T2S8"/>
<proteinExistence type="predicted"/>
<evidence type="ECO:0000256" key="2">
    <source>
        <dbReference type="SAM" id="MobiDB-lite"/>
    </source>
</evidence>
<feature type="region of interest" description="Disordered" evidence="2">
    <location>
        <begin position="560"/>
        <end position="592"/>
    </location>
</feature>
<gene>
    <name evidence="3" type="ORF">FLL45_20365</name>
</gene>
<keyword evidence="1" id="KW-0175">Coiled coil</keyword>
<feature type="coiled-coil region" evidence="1">
    <location>
        <begin position="815"/>
        <end position="842"/>
    </location>
</feature>
<reference evidence="3 4" key="1">
    <citation type="submission" date="2019-06" db="EMBL/GenBank/DDBJ databases">
        <title>Draft genome of Aliikangiella marina GYP-15.</title>
        <authorList>
            <person name="Wang G."/>
        </authorList>
    </citation>
    <scope>NUCLEOTIDE SEQUENCE [LARGE SCALE GENOMIC DNA]</scope>
    <source>
        <strain evidence="3 4">GYP-15</strain>
    </source>
</reference>